<protein>
    <submittedName>
        <fullName evidence="2">Uncharacterized protein</fullName>
    </submittedName>
</protein>
<proteinExistence type="predicted"/>
<keyword evidence="3" id="KW-1185">Reference proteome</keyword>
<feature type="signal peptide" evidence="1">
    <location>
        <begin position="1"/>
        <end position="20"/>
    </location>
</feature>
<organism evidence="2 3">
    <name type="scientific">Puccinia sorghi</name>
    <dbReference type="NCBI Taxonomy" id="27349"/>
    <lineage>
        <taxon>Eukaryota</taxon>
        <taxon>Fungi</taxon>
        <taxon>Dikarya</taxon>
        <taxon>Basidiomycota</taxon>
        <taxon>Pucciniomycotina</taxon>
        <taxon>Pucciniomycetes</taxon>
        <taxon>Pucciniales</taxon>
        <taxon>Pucciniaceae</taxon>
        <taxon>Puccinia</taxon>
    </lineage>
</organism>
<name>A0A0L6UUF1_9BASI</name>
<reference evidence="2 3" key="1">
    <citation type="submission" date="2015-08" db="EMBL/GenBank/DDBJ databases">
        <title>Next Generation Sequencing and Analysis of the Genome of Puccinia sorghi L Schw, the Causal Agent of Maize Common Rust.</title>
        <authorList>
            <person name="Rochi L."/>
            <person name="Burguener G."/>
            <person name="Darino M."/>
            <person name="Turjanski A."/>
            <person name="Kreff E."/>
            <person name="Dieguez M.J."/>
            <person name="Sacco F."/>
        </authorList>
    </citation>
    <scope>NUCLEOTIDE SEQUENCE [LARGE SCALE GENOMIC DNA]</scope>
    <source>
        <strain evidence="2 3">RO10H11247</strain>
    </source>
</reference>
<dbReference type="Proteomes" id="UP000037035">
    <property type="component" value="Unassembled WGS sequence"/>
</dbReference>
<dbReference type="AlphaFoldDB" id="A0A0L6UUF1"/>
<comment type="caution">
    <text evidence="2">The sequence shown here is derived from an EMBL/GenBank/DDBJ whole genome shotgun (WGS) entry which is preliminary data.</text>
</comment>
<evidence type="ECO:0000313" key="2">
    <source>
        <dbReference type="EMBL" id="KNZ51852.1"/>
    </source>
</evidence>
<accession>A0A0L6UUF1</accession>
<evidence type="ECO:0000256" key="1">
    <source>
        <dbReference type="SAM" id="SignalP"/>
    </source>
</evidence>
<dbReference type="VEuPathDB" id="FungiDB:VP01_3785g1"/>
<evidence type="ECO:0000313" key="3">
    <source>
        <dbReference type="Proteomes" id="UP000037035"/>
    </source>
</evidence>
<dbReference type="OrthoDB" id="10542669at2759"/>
<sequence>VFLLLLSLAFSPLLLSCCDGGCVRIQGVLLPKFSSSCSHIPCVKLALKSTDICQLVVQRYCCLTMATDHLKLQSVICLSAIKVLTAYGVFSGKDRHLMAGESLMGRISYNCLMGRKSSPSKFSVKLATSLMGRISSPSNILIKYSPSNLPQVWWGGFHQTAHLPIKIAPSLMKFFLTIKIAPRFPPHQTWGNFYGEDFLPIKLGEILMGRSFPNPYPCSLPGNQQHTVQVSLLASVQQMPSIPVTNSATIVPLAQHDFRSHIYVPNVWVSSWIEILIEPNLEAYTLTQDTNGHLLNQSPLPIMRQSVFKTEYLPLGFEECDVDAISSVIGFLHNLIKHERTLIRKLASYFHKEQAMSEDIDNQDIRLPQSGAVASVYGSIPQSHFTLKLSSIASCYFFLYFFCVEWRCILTWPKQRPRRSQIGPKQKGKKKLAGCCHGQPNLHFPLNKQQANAGCDGTFDGTLTESWPFPAVMAWCPFARGAGGRKLTSTSAKGTECQNDQPGSRKLPPACAWGVVCCDTLLLFWHCTGFSMVVAQNFSDTHVYKSILTRFQFLLPLNKIGKNSPLNPMEIRNMSCEENARGERVEDMPAWSWDTLTRTLTVAGNPKLSAFLSSGSSFNFGTRPRALMFNWGCGDLTYLQLLWHWLVGCCWICKGVASLMGQSWPGGELNGSGNGESCGWGCGFVGGGAWGVFVSIYHLPQGKRRKVRIQLQNHQKPEHSQSLSRLQCAKRSNKGVFVIRVKEGYSPI</sequence>
<feature type="chain" id="PRO_5005567993" evidence="1">
    <location>
        <begin position="21"/>
        <end position="748"/>
    </location>
</feature>
<dbReference type="EMBL" id="LAVV01008818">
    <property type="protein sequence ID" value="KNZ51852.1"/>
    <property type="molecule type" value="Genomic_DNA"/>
</dbReference>
<feature type="non-terminal residue" evidence="2">
    <location>
        <position position="1"/>
    </location>
</feature>
<keyword evidence="1" id="KW-0732">Signal</keyword>
<gene>
    <name evidence="2" type="ORF">VP01_3785g1</name>
</gene>